<organism evidence="1 2">
    <name type="scientific">Theileria equi strain WA</name>
    <dbReference type="NCBI Taxonomy" id="1537102"/>
    <lineage>
        <taxon>Eukaryota</taxon>
        <taxon>Sar</taxon>
        <taxon>Alveolata</taxon>
        <taxon>Apicomplexa</taxon>
        <taxon>Aconoidasida</taxon>
        <taxon>Piroplasmida</taxon>
        <taxon>Theileriidae</taxon>
        <taxon>Theileria</taxon>
    </lineage>
</organism>
<dbReference type="AlphaFoldDB" id="L0B0Q9"/>
<dbReference type="Proteomes" id="UP000031512">
    <property type="component" value="Chromosome 3"/>
</dbReference>
<dbReference type="OrthoDB" id="365941at2759"/>
<evidence type="ECO:0000313" key="1">
    <source>
        <dbReference type="EMBL" id="AFZ81385.1"/>
    </source>
</evidence>
<dbReference type="RefSeq" id="XP_004831051.1">
    <property type="nucleotide sequence ID" value="XM_004830994.1"/>
</dbReference>
<dbReference type="KEGG" id="beq:BEWA_007940"/>
<dbReference type="VEuPathDB" id="PiroplasmaDB:BEWA_007940"/>
<dbReference type="EMBL" id="CP001670">
    <property type="protein sequence ID" value="AFZ81385.1"/>
    <property type="molecule type" value="Genomic_DNA"/>
</dbReference>
<dbReference type="GeneID" id="15806444"/>
<dbReference type="eggNOG" id="ENOG502TN96">
    <property type="taxonomic scope" value="Eukaryota"/>
</dbReference>
<evidence type="ECO:0000313" key="2">
    <source>
        <dbReference type="Proteomes" id="UP000031512"/>
    </source>
</evidence>
<gene>
    <name evidence="1" type="ORF">BEWA_007940</name>
</gene>
<name>L0B0Q9_THEEQ</name>
<protein>
    <submittedName>
        <fullName evidence="1">Uncharacterized protein</fullName>
    </submittedName>
</protein>
<keyword evidence="2" id="KW-1185">Reference proteome</keyword>
<reference evidence="1 2" key="1">
    <citation type="journal article" date="2012" name="BMC Genomics">
        <title>Comparative genomic analysis and phylogenetic position of Theileria equi.</title>
        <authorList>
            <person name="Kappmeyer L.S."/>
            <person name="Thiagarajan M."/>
            <person name="Herndon D.R."/>
            <person name="Ramsay J.D."/>
            <person name="Caler E."/>
            <person name="Djikeng A."/>
            <person name="Gillespie J.J."/>
            <person name="Lau A.O."/>
            <person name="Roalson E.H."/>
            <person name="Silva J.C."/>
            <person name="Silva M.G."/>
            <person name="Suarez C.E."/>
            <person name="Ueti M.W."/>
            <person name="Nene V.M."/>
            <person name="Mealey R.H."/>
            <person name="Knowles D.P."/>
            <person name="Brayton K.A."/>
        </authorList>
    </citation>
    <scope>NUCLEOTIDE SEQUENCE [LARGE SCALE GENOMIC DNA]</scope>
    <source>
        <strain evidence="1 2">WA</strain>
    </source>
</reference>
<proteinExistence type="predicted"/>
<accession>L0B0Q9</accession>
<sequence>MVITSKRLFTNIDYEEKISLVELYWRGIRRIQNFDMDKKYKFPFLSLKNLKANNFEAEAVEFLSSIGCMKESNGYYKIQGKILFDATRSTSEYHFKELFTSQSSLRFHISEDHIKMEFPYSEMNDLFIANEDFTISLKSGGKVDKKELWNNEIKNKVFNEISVKIILEKCPKSFLRFMK</sequence>